<feature type="domain" description="Chalcone/stilbene synthase C-terminal" evidence="3">
    <location>
        <begin position="241"/>
        <end position="380"/>
    </location>
</feature>
<dbReference type="PANTHER" id="PTHR11877:SF23">
    <property type="entry name" value="OS10G0177300 PROTEIN"/>
    <property type="match status" value="1"/>
</dbReference>
<proteinExistence type="inferred from homology"/>
<dbReference type="EnsemblPlants" id="ORUFI05G07690.1">
    <property type="protein sequence ID" value="ORUFI05G07690.1"/>
    <property type="gene ID" value="ORUFI05G07690"/>
</dbReference>
<dbReference type="InterPro" id="IPR011141">
    <property type="entry name" value="Polyketide_synthase_type-III"/>
</dbReference>
<evidence type="ECO:0000313" key="5">
    <source>
        <dbReference type="Proteomes" id="UP000008022"/>
    </source>
</evidence>
<feature type="domain" description="Chalcone/stilbene synthase C-terminal" evidence="3">
    <location>
        <begin position="904"/>
        <end position="1051"/>
    </location>
</feature>
<dbReference type="CDD" id="cd00831">
    <property type="entry name" value="CHS_like"/>
    <property type="match status" value="3"/>
</dbReference>
<dbReference type="AlphaFoldDB" id="A0A0E0PIZ1"/>
<dbReference type="FunFam" id="3.40.47.10:FF:000014">
    <property type="entry name" value="Chalcone synthase 1"/>
    <property type="match status" value="2"/>
</dbReference>
<feature type="domain" description="Chalcone/stilbene synthase N-terminal" evidence="2">
    <location>
        <begin position="443"/>
        <end position="574"/>
    </location>
</feature>
<reference evidence="5" key="1">
    <citation type="submission" date="2013-06" db="EMBL/GenBank/DDBJ databases">
        <authorList>
            <person name="Zhao Q."/>
        </authorList>
    </citation>
    <scope>NUCLEOTIDE SEQUENCE</scope>
    <source>
        <strain evidence="5">cv. W1943</strain>
    </source>
</reference>
<dbReference type="eggNOG" id="ENOG502QRSY">
    <property type="taxonomic scope" value="Eukaryota"/>
</dbReference>
<dbReference type="Gene3D" id="3.40.47.10">
    <property type="match status" value="6"/>
</dbReference>
<dbReference type="PANTHER" id="PTHR11877">
    <property type="entry name" value="HYDROXYMETHYLGLUTARYL-COA SYNTHASE"/>
    <property type="match status" value="1"/>
</dbReference>
<evidence type="ECO:0008006" key="6">
    <source>
        <dbReference type="Google" id="ProtNLM"/>
    </source>
</evidence>
<evidence type="ECO:0000256" key="1">
    <source>
        <dbReference type="ARBA" id="ARBA00005531"/>
    </source>
</evidence>
<dbReference type="Gramene" id="ORUFI05G07690.1">
    <property type="protein sequence ID" value="ORUFI05G07690.1"/>
    <property type="gene ID" value="ORUFI05G07690"/>
</dbReference>
<dbReference type="InterPro" id="IPR016039">
    <property type="entry name" value="Thiolase-like"/>
</dbReference>
<accession>A0A0E0PIZ1</accession>
<dbReference type="HOGENOM" id="CLU_010584_0_0_1"/>
<dbReference type="InterPro" id="IPR012328">
    <property type="entry name" value="Chalcone/stilbene_synt_C"/>
</dbReference>
<dbReference type="InterPro" id="IPR001099">
    <property type="entry name" value="Chalcone/stilbene_synt_N"/>
</dbReference>
<protein>
    <recommendedName>
        <fullName evidence="6">Chalcone synthase</fullName>
    </recommendedName>
</protein>
<dbReference type="Pfam" id="PF02797">
    <property type="entry name" value="Chal_sti_synt_C"/>
    <property type="match status" value="3"/>
</dbReference>
<evidence type="ECO:0000259" key="2">
    <source>
        <dbReference type="Pfam" id="PF00195"/>
    </source>
</evidence>
<feature type="domain" description="Chalcone/stilbene synthase C-terminal" evidence="3">
    <location>
        <begin position="604"/>
        <end position="686"/>
    </location>
</feature>
<dbReference type="GO" id="GO:0030639">
    <property type="term" value="P:polyketide biosynthetic process"/>
    <property type="evidence" value="ECO:0007669"/>
    <property type="project" value="TreeGrafter"/>
</dbReference>
<dbReference type="GO" id="GO:0010208">
    <property type="term" value="P:pollen wall assembly"/>
    <property type="evidence" value="ECO:0007669"/>
    <property type="project" value="UniProtKB-ARBA"/>
</dbReference>
<dbReference type="SUPFAM" id="SSF53901">
    <property type="entry name" value="Thiolase-like"/>
    <property type="match status" value="6"/>
</dbReference>
<dbReference type="FunFam" id="3.40.47.10:FF:000025">
    <property type="entry name" value="Chalcone synthase 2"/>
    <property type="match status" value="2"/>
</dbReference>
<dbReference type="Pfam" id="PF00195">
    <property type="entry name" value="Chal_sti_synt_N"/>
    <property type="match status" value="3"/>
</dbReference>
<evidence type="ECO:0000259" key="3">
    <source>
        <dbReference type="Pfam" id="PF02797"/>
    </source>
</evidence>
<dbReference type="GO" id="GO:0016747">
    <property type="term" value="F:acyltransferase activity, transferring groups other than amino-acyl groups"/>
    <property type="evidence" value="ECO:0007669"/>
    <property type="project" value="InterPro"/>
</dbReference>
<reference evidence="4" key="2">
    <citation type="submission" date="2015-06" db="UniProtKB">
        <authorList>
            <consortium name="EnsemblPlants"/>
        </authorList>
    </citation>
    <scope>IDENTIFICATION</scope>
</reference>
<feature type="domain" description="Chalcone/stilbene synthase N-terminal" evidence="2">
    <location>
        <begin position="16"/>
        <end position="231"/>
    </location>
</feature>
<evidence type="ECO:0000313" key="4">
    <source>
        <dbReference type="EnsemblPlants" id="ORUFI05G07690.1"/>
    </source>
</evidence>
<comment type="similarity">
    <text evidence="1">Belongs to the thiolase-like superfamily. Chalcone/stilbene synthases family.</text>
</comment>
<name>A0A0E0PIZ1_ORYRU</name>
<dbReference type="OMA" id="DIMIVEV"/>
<organism evidence="4 5">
    <name type="scientific">Oryza rufipogon</name>
    <name type="common">Brownbeard rice</name>
    <name type="synonym">Asian wild rice</name>
    <dbReference type="NCBI Taxonomy" id="4529"/>
    <lineage>
        <taxon>Eukaryota</taxon>
        <taxon>Viridiplantae</taxon>
        <taxon>Streptophyta</taxon>
        <taxon>Embryophyta</taxon>
        <taxon>Tracheophyta</taxon>
        <taxon>Spermatophyta</taxon>
        <taxon>Magnoliopsida</taxon>
        <taxon>Liliopsida</taxon>
        <taxon>Poales</taxon>
        <taxon>Poaceae</taxon>
        <taxon>BOP clade</taxon>
        <taxon>Oryzoideae</taxon>
        <taxon>Oryzeae</taxon>
        <taxon>Oryzinae</taxon>
        <taxon>Oryza</taxon>
    </lineage>
</organism>
<dbReference type="Proteomes" id="UP000008022">
    <property type="component" value="Unassembled WGS sequence"/>
</dbReference>
<feature type="domain" description="Chalcone/stilbene synthase N-terminal" evidence="2">
    <location>
        <begin position="732"/>
        <end position="894"/>
    </location>
</feature>
<sequence>MPGAAAAAVVDSRLCTQHAEGPAAVLAIGTANPANIVYQDGFADYYFGLTKSEHLTELKDKMKRICHRSGIEKRYIHLDDKLICEHPEIIDKHMPSLETRVDIVSTEVPKLAESATRKAIAEWGRPATDITHLIFSTYSGCSAPSADLKLASLLGLNPSVSRTILSLHGCSGGGRALQLAKELAENNRDARVLVACAELTLICFSNPDESKIVGHGLFGDGAGAIIVGAGPLVDEERPLFEMVLASQTTIPSTEHALGMQTTASGIDFHLSIQVPTLIKDNIRQCLLDTFRSVGNMDPNWNDLFWAVHPGGRAILDNIEGELQLQPAKLAASRHVLNEYGNMSGTTIAFVLDDLRRRREKEGDQHQQLEWGVMLAFGPAMPGTATAAVVDSRLCTQHAEGPAAVLAIGTANPANIVYQDGFADYYFGLTKSEYLTELKDKMKRIYIVTTEIPKLAESAARKAIAKWGRPATDITHLIFSTYSGCNAPSADLKLASLLGLNPSVSCTILSLHGCSGGGRALQLAKELAENNREARVPVACAELTLICFSNPDESKIVGPGLFGDGAGAIIVGAGPLVNAERPLFEMIVASQTTIPGYEQALGMQTTVHPGGRAILDNIEGELQLQPAKLAASRHVLSEYGNMSGTTIEFVLDDLRRRREKEGDEHQQPEWGVMLAFGPGITIEAMVLLPSAMPGTATAAVVDSRPCTKHAEGPAAVLAIGTANPTNIVYQDGSGIEKRYIHLDEKLIREHPEIIDKHMPSLETRVDIVTTEIPKLAESAARKAIAEWGRPAIDITHLIFSTYSGCSAPSADLKLASLLGLNPSVSRTILSLHGCSGGGRALQLAKELAENNRDARVLIACAELTLICFSNPDESKIVGHGLFGDGAGAIIVGADPLVDGERPLFEMVLASQTMIPGTEHALGMQTTSNGIDFHLSIQVPTLIKDNIRQCLLNTFRSVGNMDPNWNDLFWAVHPGGRAILDNIEGELQLQPAKLAASRHVLSEYGNMSGTTIAFVLDELRCRREKEGDEHQQPEWGVMLAFGPGITIEAMNMHESCVSLY</sequence>
<keyword evidence="5" id="KW-1185">Reference proteome</keyword>